<protein>
    <recommendedName>
        <fullName evidence="4">Prepilin-type N-terminal cleavage/methylation domain-containing protein</fullName>
    </recommendedName>
</protein>
<organism evidence="2 3">
    <name type="scientific">Pedobacter rhizosphaerae</name>
    <dbReference type="NCBI Taxonomy" id="390241"/>
    <lineage>
        <taxon>Bacteria</taxon>
        <taxon>Pseudomonadati</taxon>
        <taxon>Bacteroidota</taxon>
        <taxon>Sphingobacteriia</taxon>
        <taxon>Sphingobacteriales</taxon>
        <taxon>Sphingobacteriaceae</taxon>
        <taxon>Pedobacter</taxon>
    </lineage>
</organism>
<keyword evidence="1" id="KW-0472">Membrane</keyword>
<proteinExistence type="predicted"/>
<dbReference type="OrthoDB" id="769870at2"/>
<evidence type="ECO:0000313" key="2">
    <source>
        <dbReference type="EMBL" id="SES20214.1"/>
    </source>
</evidence>
<name>A0A1H9VFG3_9SPHI</name>
<evidence type="ECO:0000313" key="3">
    <source>
        <dbReference type="Proteomes" id="UP000199572"/>
    </source>
</evidence>
<evidence type="ECO:0000256" key="1">
    <source>
        <dbReference type="SAM" id="Phobius"/>
    </source>
</evidence>
<accession>A0A1H9VFG3</accession>
<keyword evidence="1" id="KW-1133">Transmembrane helix</keyword>
<dbReference type="Proteomes" id="UP000199572">
    <property type="component" value="Unassembled WGS sequence"/>
</dbReference>
<dbReference type="RefSeq" id="WP_090888666.1">
    <property type="nucleotide sequence ID" value="NZ_FOGG01000042.1"/>
</dbReference>
<gene>
    <name evidence="2" type="ORF">SAMN04488023_14216</name>
</gene>
<sequence length="155" mass="17537">MKIKAYTLLEVTIAMLLSAICISVCFTAYGLMNDYYSVFRKKNKATDTALTLKHVLDKDFLKARYVLKTPNGLSLQQDSLEISYQFDPHVVLRKFSDLPADSFPLDTQDLLCAFEQQDVVEADTIDLLQFKVAIGDGVKVPYQINKVYSAQDLLK</sequence>
<keyword evidence="3" id="KW-1185">Reference proteome</keyword>
<dbReference type="EMBL" id="FOGG01000042">
    <property type="protein sequence ID" value="SES20214.1"/>
    <property type="molecule type" value="Genomic_DNA"/>
</dbReference>
<dbReference type="STRING" id="390241.SAMN04488023_14216"/>
<evidence type="ECO:0008006" key="4">
    <source>
        <dbReference type="Google" id="ProtNLM"/>
    </source>
</evidence>
<dbReference type="AlphaFoldDB" id="A0A1H9VFG3"/>
<keyword evidence="1" id="KW-0812">Transmembrane</keyword>
<feature type="transmembrane region" description="Helical" evidence="1">
    <location>
        <begin position="12"/>
        <end position="32"/>
    </location>
</feature>
<reference evidence="2 3" key="1">
    <citation type="submission" date="2016-10" db="EMBL/GenBank/DDBJ databases">
        <authorList>
            <person name="de Groot N.N."/>
        </authorList>
    </citation>
    <scope>NUCLEOTIDE SEQUENCE [LARGE SCALE GENOMIC DNA]</scope>
    <source>
        <strain evidence="2 3">DSM 18610</strain>
    </source>
</reference>